<protein>
    <submittedName>
        <fullName evidence="1">Uncharacterized protein</fullName>
    </submittedName>
</protein>
<accession>A0A6J4QYG3</accession>
<evidence type="ECO:0000313" key="1">
    <source>
        <dbReference type="EMBL" id="CAA9453289.1"/>
    </source>
</evidence>
<sequence>MLPNTATKGAGRRWPLYALVAVALVALALGVEALLREENFTPGKEILSPSVRDVIVSPENSLYPPPDTNRFQGPPETVFVYLSVDGLPSGEDMEARVQRAESGSLFRMFFGEEAGLEVLDEQEDQLSKAENGATGILKFALETNSGERVPPGNYTVEVYSPGEAGGGGEPAVRKSFVVEEA</sequence>
<dbReference type="AlphaFoldDB" id="A0A6J4QYG3"/>
<proteinExistence type="predicted"/>
<name>A0A6J4QYG3_9ACTN</name>
<reference evidence="1" key="1">
    <citation type="submission" date="2020-02" db="EMBL/GenBank/DDBJ databases">
        <authorList>
            <person name="Meier V. D."/>
        </authorList>
    </citation>
    <scope>NUCLEOTIDE SEQUENCE</scope>
    <source>
        <strain evidence="1">AVDCRST_MAG14</strain>
    </source>
</reference>
<dbReference type="EMBL" id="CADCVG010000050">
    <property type="protein sequence ID" value="CAA9453289.1"/>
    <property type="molecule type" value="Genomic_DNA"/>
</dbReference>
<gene>
    <name evidence="1" type="ORF">AVDCRST_MAG14-1216</name>
</gene>
<organism evidence="1">
    <name type="scientific">uncultured Rubrobacteraceae bacterium</name>
    <dbReference type="NCBI Taxonomy" id="349277"/>
    <lineage>
        <taxon>Bacteria</taxon>
        <taxon>Bacillati</taxon>
        <taxon>Actinomycetota</taxon>
        <taxon>Rubrobacteria</taxon>
        <taxon>Rubrobacterales</taxon>
        <taxon>Rubrobacteraceae</taxon>
        <taxon>environmental samples</taxon>
    </lineage>
</organism>